<organism evidence="2">
    <name type="scientific">Cacopsylla melanoneura</name>
    <dbReference type="NCBI Taxonomy" id="428564"/>
    <lineage>
        <taxon>Eukaryota</taxon>
        <taxon>Metazoa</taxon>
        <taxon>Ecdysozoa</taxon>
        <taxon>Arthropoda</taxon>
        <taxon>Hexapoda</taxon>
        <taxon>Insecta</taxon>
        <taxon>Pterygota</taxon>
        <taxon>Neoptera</taxon>
        <taxon>Paraneoptera</taxon>
        <taxon>Hemiptera</taxon>
        <taxon>Sternorrhyncha</taxon>
        <taxon>Psylloidea</taxon>
        <taxon>Psyllidae</taxon>
        <taxon>Psyllinae</taxon>
        <taxon>Cacopsylla</taxon>
    </lineage>
</organism>
<evidence type="ECO:0000256" key="1">
    <source>
        <dbReference type="SAM" id="MobiDB-lite"/>
    </source>
</evidence>
<feature type="compositionally biased region" description="Polar residues" evidence="1">
    <location>
        <begin position="191"/>
        <end position="204"/>
    </location>
</feature>
<protein>
    <submittedName>
        <fullName evidence="2">Uncharacterized protein</fullName>
    </submittedName>
</protein>
<dbReference type="EMBL" id="HBUF01367535">
    <property type="protein sequence ID" value="CAG6724385.1"/>
    <property type="molecule type" value="Transcribed_RNA"/>
</dbReference>
<dbReference type="AlphaFoldDB" id="A0A8D8Y9N3"/>
<proteinExistence type="predicted"/>
<feature type="compositionally biased region" description="Pro residues" evidence="1">
    <location>
        <begin position="265"/>
        <end position="275"/>
    </location>
</feature>
<feature type="compositionally biased region" description="Polar residues" evidence="1">
    <location>
        <begin position="58"/>
        <end position="79"/>
    </location>
</feature>
<feature type="compositionally biased region" description="Pro residues" evidence="1">
    <location>
        <begin position="229"/>
        <end position="256"/>
    </location>
</feature>
<feature type="compositionally biased region" description="Pro residues" evidence="1">
    <location>
        <begin position="150"/>
        <end position="161"/>
    </location>
</feature>
<name>A0A8D8Y9N3_9HEMI</name>
<feature type="compositionally biased region" description="Polar residues" evidence="1">
    <location>
        <begin position="33"/>
        <end position="48"/>
    </location>
</feature>
<feature type="compositionally biased region" description="Low complexity" evidence="1">
    <location>
        <begin position="13"/>
        <end position="32"/>
    </location>
</feature>
<feature type="region of interest" description="Disordered" evidence="1">
    <location>
        <begin position="1"/>
        <end position="289"/>
    </location>
</feature>
<reference evidence="2" key="1">
    <citation type="submission" date="2021-05" db="EMBL/GenBank/DDBJ databases">
        <authorList>
            <person name="Alioto T."/>
            <person name="Alioto T."/>
            <person name="Gomez Garrido J."/>
        </authorList>
    </citation>
    <scope>NUCLEOTIDE SEQUENCE</scope>
</reference>
<evidence type="ECO:0000313" key="2">
    <source>
        <dbReference type="EMBL" id="CAG6724384.1"/>
    </source>
</evidence>
<dbReference type="PRINTS" id="PR01217">
    <property type="entry name" value="PRICHEXTENSN"/>
</dbReference>
<accession>A0A8D8Y9N3</accession>
<sequence length="347" mass="36709">MPKLKPVGGRGQNKSSNNSSSNENSEPSTPKSGNVSSLHNSRETTPMKSSGPAPPIPQQNNSASHQRNLPSSASDSVLTSPPPSHSRGGSTSSLNAELVNRISNGLNKGPPPGGYGKPNLAPKPPAQGLAGVRLAGKTGVSRSQSTRVPRSPPIAPPPPSIAPKCPNSTMSQNDLHRLPSSELGGMGRMFHQSQDSLIKSSATLPHQLRARPSARPPPPPSKVAMNPPLCAPPPPPNNPPPPPPHSRVTPPPPPPSAQNRLAPFVPSPAPPPPPVRNSSMRSGADVETRCQDRFHGVHEFPPPPHFQGVVKVYNSRIHAKQQAPQPPNVSSTKHWQRSEHHFIIILL</sequence>
<dbReference type="EMBL" id="HBUF01367534">
    <property type="protein sequence ID" value="CAG6724384.1"/>
    <property type="molecule type" value="Transcribed_RNA"/>
</dbReference>